<dbReference type="PANTHER" id="PTHR43194:SF5">
    <property type="entry name" value="PIMELOYL-[ACYL-CARRIER PROTEIN] METHYL ESTER ESTERASE"/>
    <property type="match status" value="1"/>
</dbReference>
<dbReference type="PANTHER" id="PTHR43194">
    <property type="entry name" value="HYDROLASE ALPHA/BETA FOLD FAMILY"/>
    <property type="match status" value="1"/>
</dbReference>
<evidence type="ECO:0000313" key="2">
    <source>
        <dbReference type="EMBL" id="AKU16246.1"/>
    </source>
</evidence>
<dbReference type="KEGG" id="lmoi:VV02_10865"/>
<feature type="domain" description="AB hydrolase-1" evidence="1">
    <location>
        <begin position="21"/>
        <end position="254"/>
    </location>
</feature>
<dbReference type="InterPro" id="IPR000073">
    <property type="entry name" value="AB_hydrolase_1"/>
</dbReference>
<dbReference type="InterPro" id="IPR050228">
    <property type="entry name" value="Carboxylesterase_BioH"/>
</dbReference>
<dbReference type="Proteomes" id="UP000066480">
    <property type="component" value="Chromosome"/>
</dbReference>
<dbReference type="AlphaFoldDB" id="A0A0K1JHS3"/>
<evidence type="ECO:0000259" key="1">
    <source>
        <dbReference type="Pfam" id="PF00561"/>
    </source>
</evidence>
<reference evidence="2 3" key="1">
    <citation type="submission" date="2015-03" db="EMBL/GenBank/DDBJ databases">
        <title>Luteipulveratus halotolerans sp. nov., a novel actinobacterium (Dermacoccaceae) from Sarawak, Malaysia.</title>
        <authorList>
            <person name="Juboi H."/>
            <person name="Basik A."/>
            <person name="Shamsul S.S."/>
            <person name="Arnold P."/>
            <person name="Schmitt E.K."/>
            <person name="Sanglier J.-J."/>
            <person name="Yeo T."/>
        </authorList>
    </citation>
    <scope>NUCLEOTIDE SEQUENCE [LARGE SCALE GENOMIC DNA]</scope>
    <source>
        <strain evidence="2 3">MN07-A0370</strain>
    </source>
</reference>
<evidence type="ECO:0000313" key="3">
    <source>
        <dbReference type="Proteomes" id="UP000066480"/>
    </source>
</evidence>
<dbReference type="GO" id="GO:0003824">
    <property type="term" value="F:catalytic activity"/>
    <property type="evidence" value="ECO:0007669"/>
    <property type="project" value="InterPro"/>
</dbReference>
<proteinExistence type="predicted"/>
<protein>
    <recommendedName>
        <fullName evidence="1">AB hydrolase-1 domain-containing protein</fullName>
    </recommendedName>
</protein>
<name>A0A0K1JHS3_9MICO</name>
<dbReference type="Gene3D" id="3.40.50.1820">
    <property type="entry name" value="alpha/beta hydrolase"/>
    <property type="match status" value="1"/>
</dbReference>
<organism evidence="2 3">
    <name type="scientific">Luteipulveratus mongoliensis</name>
    <dbReference type="NCBI Taxonomy" id="571913"/>
    <lineage>
        <taxon>Bacteria</taxon>
        <taxon>Bacillati</taxon>
        <taxon>Actinomycetota</taxon>
        <taxon>Actinomycetes</taxon>
        <taxon>Micrococcales</taxon>
        <taxon>Dermacoccaceae</taxon>
        <taxon>Luteipulveratus</taxon>
    </lineage>
</organism>
<accession>A0A0K1JHS3</accession>
<dbReference type="EMBL" id="CP011112">
    <property type="protein sequence ID" value="AKU16246.1"/>
    <property type="molecule type" value="Genomic_DNA"/>
</dbReference>
<dbReference type="Pfam" id="PF00561">
    <property type="entry name" value="Abhydrolase_1"/>
    <property type="match status" value="1"/>
</dbReference>
<dbReference type="InterPro" id="IPR029058">
    <property type="entry name" value="AB_hydrolase_fold"/>
</dbReference>
<sequence length="278" mass="29820">MTGMATEPTDLSISVHGEPGPTVVLLHGFLASGAVWADAVRRWAGYRLVVPDARGHGGSPRLTIEQAKPTAAPIMIADVVRILESLAAQGDSKNVLVGHSMGAGVAAGVGAERPDLIGALVLEDPAWMPLERAKGWRDEHPAQEWAQEFRDDFEEAVAALRKEHPAWSDELLRSWATSTTQIDPLLKHTGQCVARTPWADVAAALTVPTLLVTGDQDDNTVNDESLRMVSDISNPAIRVAKVADAGHFVRFDNPEGYHSVVDPFLAEALDQPASPPSR</sequence>
<dbReference type="PRINTS" id="PR00412">
    <property type="entry name" value="EPOXHYDRLASE"/>
</dbReference>
<dbReference type="STRING" id="571913.VV02_10865"/>
<dbReference type="PRINTS" id="PR00111">
    <property type="entry name" value="ABHYDROLASE"/>
</dbReference>
<dbReference type="SUPFAM" id="SSF53474">
    <property type="entry name" value="alpha/beta-Hydrolases"/>
    <property type="match status" value="1"/>
</dbReference>
<dbReference type="InterPro" id="IPR000639">
    <property type="entry name" value="Epox_hydrolase-like"/>
</dbReference>
<keyword evidence="3" id="KW-1185">Reference proteome</keyword>
<gene>
    <name evidence="2" type="ORF">VV02_10865</name>
</gene>